<name>A0AAJ7TEF6_PETMA</name>
<feature type="region of interest" description="Disordered" evidence="2">
    <location>
        <begin position="3175"/>
        <end position="3239"/>
    </location>
</feature>
<feature type="region of interest" description="Disordered" evidence="2">
    <location>
        <begin position="685"/>
        <end position="727"/>
    </location>
</feature>
<dbReference type="GO" id="GO:0008270">
    <property type="term" value="F:zinc ion binding"/>
    <property type="evidence" value="ECO:0007669"/>
    <property type="project" value="UniProtKB-KW"/>
</dbReference>
<dbReference type="Gene3D" id="3.30.160.60">
    <property type="entry name" value="Classic Zinc Finger"/>
    <property type="match status" value="2"/>
</dbReference>
<feature type="region of interest" description="Disordered" evidence="2">
    <location>
        <begin position="2616"/>
        <end position="2761"/>
    </location>
</feature>
<feature type="compositionally biased region" description="Basic and acidic residues" evidence="2">
    <location>
        <begin position="2095"/>
        <end position="2115"/>
    </location>
</feature>
<reference evidence="5 6" key="1">
    <citation type="submission" date="2025-04" db="UniProtKB">
        <authorList>
            <consortium name="RefSeq"/>
        </authorList>
    </citation>
    <scope>IDENTIFICATION</scope>
    <source>
        <tissue evidence="5 6">Sperm</tissue>
    </source>
</reference>
<dbReference type="InterPro" id="IPR036236">
    <property type="entry name" value="Znf_C2H2_sf"/>
</dbReference>
<feature type="region of interest" description="Disordered" evidence="2">
    <location>
        <begin position="2875"/>
        <end position="3013"/>
    </location>
</feature>
<feature type="region of interest" description="Disordered" evidence="2">
    <location>
        <begin position="3741"/>
        <end position="3809"/>
    </location>
</feature>
<feature type="region of interest" description="Disordered" evidence="2">
    <location>
        <begin position="3407"/>
        <end position="3487"/>
    </location>
</feature>
<evidence type="ECO:0000256" key="2">
    <source>
        <dbReference type="SAM" id="MobiDB-lite"/>
    </source>
</evidence>
<feature type="compositionally biased region" description="Polar residues" evidence="2">
    <location>
        <begin position="1218"/>
        <end position="1227"/>
    </location>
</feature>
<dbReference type="SMART" id="SM00355">
    <property type="entry name" value="ZnF_C2H2"/>
    <property type="match status" value="8"/>
</dbReference>
<dbReference type="RefSeq" id="XP_032816431.1">
    <property type="nucleotide sequence ID" value="XM_032960540.1"/>
</dbReference>
<feature type="compositionally biased region" description="Basic and acidic residues" evidence="2">
    <location>
        <begin position="163"/>
        <end position="180"/>
    </location>
</feature>
<dbReference type="PROSITE" id="PS00028">
    <property type="entry name" value="ZINC_FINGER_C2H2_1"/>
    <property type="match status" value="6"/>
</dbReference>
<proteinExistence type="predicted"/>
<feature type="region of interest" description="Disordered" evidence="2">
    <location>
        <begin position="1044"/>
        <end position="1129"/>
    </location>
</feature>
<feature type="compositionally biased region" description="Low complexity" evidence="2">
    <location>
        <begin position="1903"/>
        <end position="1912"/>
    </location>
</feature>
<keyword evidence="1" id="KW-0863">Zinc-finger</keyword>
<gene>
    <name evidence="5 6" type="primary">LOC116945889</name>
</gene>
<evidence type="ECO:0000259" key="3">
    <source>
        <dbReference type="PROSITE" id="PS50157"/>
    </source>
</evidence>
<dbReference type="RefSeq" id="XP_032816432.1">
    <property type="nucleotide sequence ID" value="XM_032960541.1"/>
</dbReference>
<keyword evidence="1" id="KW-0479">Metal-binding</keyword>
<feature type="region of interest" description="Disordered" evidence="2">
    <location>
        <begin position="22"/>
        <end position="50"/>
    </location>
</feature>
<feature type="compositionally biased region" description="Basic and acidic residues" evidence="2">
    <location>
        <begin position="3446"/>
        <end position="3464"/>
    </location>
</feature>
<feature type="compositionally biased region" description="Basic residues" evidence="2">
    <location>
        <begin position="3660"/>
        <end position="3673"/>
    </location>
</feature>
<accession>A0AAJ7TEF6</accession>
<dbReference type="SUPFAM" id="SSF57667">
    <property type="entry name" value="beta-beta-alpha zinc fingers"/>
    <property type="match status" value="1"/>
</dbReference>
<feature type="region of interest" description="Disordered" evidence="2">
    <location>
        <begin position="1216"/>
        <end position="1249"/>
    </location>
</feature>
<feature type="region of interest" description="Disordered" evidence="2">
    <location>
        <begin position="1173"/>
        <end position="1204"/>
    </location>
</feature>
<dbReference type="CTD" id="84627"/>
<evidence type="ECO:0000313" key="6">
    <source>
        <dbReference type="RefSeq" id="XP_032816432.1"/>
    </source>
</evidence>
<feature type="compositionally biased region" description="Basic and acidic residues" evidence="2">
    <location>
        <begin position="2843"/>
        <end position="2855"/>
    </location>
</feature>
<feature type="compositionally biased region" description="Low complexity" evidence="2">
    <location>
        <begin position="3223"/>
        <end position="3232"/>
    </location>
</feature>
<feature type="region of interest" description="Disordered" evidence="2">
    <location>
        <begin position="524"/>
        <end position="552"/>
    </location>
</feature>
<dbReference type="InterPro" id="IPR039270">
    <property type="entry name" value="ZNF469"/>
</dbReference>
<feature type="compositionally biased region" description="Basic residues" evidence="2">
    <location>
        <begin position="2960"/>
        <end position="2972"/>
    </location>
</feature>
<feature type="compositionally biased region" description="Polar residues" evidence="2">
    <location>
        <begin position="1589"/>
        <end position="1598"/>
    </location>
</feature>
<feature type="compositionally biased region" description="Basic and acidic residues" evidence="2">
    <location>
        <begin position="1478"/>
        <end position="1489"/>
    </location>
</feature>
<feature type="compositionally biased region" description="Basic residues" evidence="2">
    <location>
        <begin position="3434"/>
        <end position="3445"/>
    </location>
</feature>
<feature type="compositionally biased region" description="Basic and acidic residues" evidence="2">
    <location>
        <begin position="3176"/>
        <end position="3194"/>
    </location>
</feature>
<feature type="compositionally biased region" description="Basic and acidic residues" evidence="2">
    <location>
        <begin position="2924"/>
        <end position="2959"/>
    </location>
</feature>
<dbReference type="PANTHER" id="PTHR21465:SF2">
    <property type="entry name" value="ZINC FINGER PROTEIN 469"/>
    <property type="match status" value="1"/>
</dbReference>
<feature type="region of interest" description="Disordered" evidence="2">
    <location>
        <begin position="3259"/>
        <end position="3316"/>
    </location>
</feature>
<dbReference type="InterPro" id="IPR013087">
    <property type="entry name" value="Znf_C2H2_type"/>
</dbReference>
<protein>
    <submittedName>
        <fullName evidence="5 6">Uncharacterized protein LOC116945889</fullName>
    </submittedName>
</protein>
<dbReference type="GeneID" id="116945889"/>
<feature type="compositionally biased region" description="Basic and acidic residues" evidence="2">
    <location>
        <begin position="3208"/>
        <end position="3219"/>
    </location>
</feature>
<keyword evidence="1" id="KW-0862">Zinc</keyword>
<evidence type="ECO:0000313" key="5">
    <source>
        <dbReference type="RefSeq" id="XP_032816431.1"/>
    </source>
</evidence>
<feature type="region of interest" description="Disordered" evidence="2">
    <location>
        <begin position="1985"/>
        <end position="2029"/>
    </location>
</feature>
<feature type="compositionally biased region" description="Polar residues" evidence="2">
    <location>
        <begin position="2830"/>
        <end position="2842"/>
    </location>
</feature>
<feature type="region of interest" description="Disordered" evidence="2">
    <location>
        <begin position="1933"/>
        <end position="1972"/>
    </location>
</feature>
<feature type="compositionally biased region" description="Basic and acidic residues" evidence="2">
    <location>
        <begin position="2976"/>
        <end position="2994"/>
    </location>
</feature>
<sequence length="3953" mass="423868">MTDPGQHACSVYKQGDAASYQQEMGRGHAGPPPSFSATLDDGAFTRDPSATASATSAAAAAAAAGYTHQREAIIRPQQARKFGLVPGGGSGGGAGSRLTSGCQEMKGWGVSRSPARSPSGKHRGREKFKRFGKGGRPSSYGTKGSLTIGIAYPQQKSASQPQRIRDAGESAAQSHEDGDGKGLLLSSSPAFVKRAQHFQQENDTCYGTSADAGLQQQQLQLPMAQMQQTHHFYRPSSGQNFGVQSCAQSLLNHAADKHFAMKPRTNEGDVLHTHGQEKYLNNVQNQCAASLQQVLASDPSFLLADDAICSYKSNTTIHAQKRFSSATLVKPNHNYQQHSLGNGHHLHSQQQAPTNACDSQISLATSPVTCTDSMALESSPTEHDLWHMQRSQTPGVHVATVYVGPPLWKGSTGGSASHPLPQRQSISELKNPQLTMANGSQAIKTTTARANVNGASQDFASYQEMSFLAMDPHGNEPPEILHHQHMSKYDVLPPYTRSNVHHANSLAGLPLRTDSANQICKQQVSVPPSSTSRKDNKQWAHPTNYGLSNPQNNHKVSDVFKHYSAAVDIASITNQQLPWMLCDEAHPPPSSKVSVSYSLADLPAYPATLELSPGVPAMSWFPSPAPGADDGCLPSPAEFNLKQPPSGYEWRVPTFDCGGGNGSGGSSNFPDSCASGADIARVLDLQPPYGGGQVSEAGDSSSEWPGAEHPLLKAQGGSAEESEDSAQQKLLSSLSSANLDQLNVLLKCKQCDKQFSTVGACLHHRQFCSTSANAAAVAAVTHTTSHPRGDEAEQSMMGAPHCRPHESLQTLHRSNKFGTIANRLPIHESDKDVGAGRLNGLSLDGSSFCSPAPSEIEIEEAKLDSLILETLNCLSYQLDGSDIDNSFVEAFVDEILPGKQHREKQIVVEGLSEMSLPPPVECDSANMQVPTVPKVGASPAKGKDMNKLKIETLKQKRKPKKSGAKQQQLIDQPTRKARQRDAGGSVESCTEPSSNVSYKWYSQNKHKGYRVSSLHGARHDGQNSEKDYCDTGCANDLKVHRNAGSSAAISKDDRTQPIPVRHSKKHPIKGTNNKKRPPLGVPVNGSLHAPEPAPPRTHAAFKRGESLPKDPATSECSTKKTRESEYDFVSDSEEELFAEKNALHRIKTKRTLALGDIHRSAKDVNQANRKYSISKNGSESESNVLHSVDDSESDLHSPSKAREASIEQIVARKCITDSDGNNENGQVSRRCYDNDETGGRRQKTFPSSVEEASISTLTATEGDVSLRNLRTCFGNGAGAHGVPAQDKGFMPGQGAMRINDAEHDESSADCYEASNACTGEKANVPASSQKRNAKDVNCEATQDGSQVNSCPDTSMWLNKSENDNPSVWAVAKLAPTDKTGAKVQESLEALGKDNDVPFIQLENFFTDGVDRDGKLQERDPVHLEHLDRITSEVSVSRSTPYISRLPVSSQHTRDGGTGAGDQSKELSRRQSTVNFDEPTTKETSEVHHDDRWDFDTENMLSDLQLPEFDCTLFPEIANEKSLLLAEEHVADRDLDNQREFENFVSFVTDKACMSLSNQVTLTDDQQNDNGPLAFAKLCADSETTRQSFDASASVSLSESDPPAACSESGNGPLCDFDISSTTAAPSRVTQISETGGINLHSSAAQVDANGEALPPGMAEVLSVPPPSTDVAGADPLEMREISAAMRDSCTGGLMDAFENHSDAGNFHPDGNEHFFGGNDAMGFSIFGEISSLSVAACGDGDADSDGAERLHADANQTVSSPNQHFPKYFLNELPVIIVVDDAPENNQRADGFLQLGALDGDLNECELALDNAEGSSGRTAESHEMSGDAHKCTGVYFDLPVPEEQSLTCETQHQQQQQKHQQNELTSNGATFAVEMDEASAEIPCDGDEMLSPPPIAQDVRSDVSSQSVPVSEEGKQVHACQRITVTQPVQQLEEGATSEGDCHSKSLHSAGHLTSEQPGLNNTRKRQENESDLSELFLEAAVEASAGTSESPFAGANTRDGRGAAETSPRASDSPADIPRGTDGGSWESRDALANAATDCQPCGGVTGAGEQRDAAGEVGGAKGRAECCAATLEELENAKGSPGEMYPSGKGTSCRETENQAEPLDARGSDGHLGESSSKPAERYSIARAGKELCSSSDSSSMNKYSDCVSPGAQRESDERDTCQTSGEEPQESPTNVADNDFLKCLLPAAYCGTASDSRDCEMHGGECNQKGGINMKENAFNGRDEGNDFSEMILPKFTSCTSKSESEKSPINSCKIQSGESGTSEQMFEIYGNPFASTPYSPTSGAAEISAEHLQQSVGCGVQEVFGKGNDSKANPGPDTENCFQVSTSNMDHRDDFKDNDDNDKKTIIETVSKTDLIISHDFYGASCQHSPGSVETITIIRDSILNGEAATPDYSDVGNKFENDSSSIDASISRGANTGKRVHGQKKKKLHTIESGCKSKNEFLHHSGINPGIRIGQSHNRVESHISENNPKLDGLDKSRLDGVKSNSGCILSIVAKSTGVCFIVEDKGAAERSSCKDYDQSIQQGLLLTEDEHCLESQNEARELKDHTGDASAGLPARDDRAVNSAAAAASAASDGNESTCVLTMPRIDAAAGATRRENIQQFDECKISRRKPRGLSDDESNTLLWQSNKKRSAGDAAGIKDGSENTETERAEELVKGRGGIQMNTEEATSHPEHGAATYAKDAAPDERDSSGGSGGAPSSASDANRRSSGTSEAADAAATRAEKGTGRVATSPAGWAPSENRTAAGQHVARSAHAGKLPPAAPALSCEFCEATFATAISRSRHTVIKHHIRRVPRPAAGDKAEAGIDSGVRMESLPLENPTVLINHSENPSVLIKQSTERNDEGAREDEMKGAITSAISMLLCRRPGSATVKQQSISEVDSDGEENSLSGYAPIGRSVSVREAERRDTNLSRVNHSSDFAEKPSRKISPKDTKLRAAKHFDGFSKQRRSEKVNKLKKRHAFKRRISKCAPKREGSKTFTRESEREQSAAKKMSGSSNTPLSKNSREFRSTASAVVKSTASVYQSPSITSKLHCERVATHSERQSIGDVASVGTESPLSYSGVCKQTSQPEVDGHCSEHAIKLADFEEARGIGGAAVADCANASEVLSGSEKAAKKTEHPCDGKASADACVALQKEGGGEAATTTTNVENARVSDAKCSDALPGVVVQRRCSSDPDHDATQGADVDARAARSAAPTEIVDGEETGKAVPAHDHGGAAAGSESGQGPAIETSDGDVPLREEGAVTKDAAGVNATADASALQTGRCSPRAGDMPAGESEIQDVDKRDDDASVCETEGGGDESKTPPGDGAKWQGKPHACKACGLDFGTDGELSEHAGSHTLLLPVPTCYMCVQRKFSSLEQLKEHLWSKHTKNKPASWTCGMCLRAFTDVWLYNEHLREHAAQFSEHTGHAQRRSSLAARSERPRENARVSAKKHKPARAKSRPTDAENLKPSTKAEEERRRAKRRKAPTAAAAAERESDKSEYKQNEFFASDLSMFDFPVDDEQSARTHPECNDPSRDCHHCGKQFPKPFKLQRHLVVHSVQKMYLCHCCPYAFNDPSQLKSHLAAVHGLTEELDAKHVTIYDCEQCANVMNIIKKSFVCNTCNYVFCKKEQYDRHVDKHLKGDSNSVKYQGAKRPLLLSGEELPRKRCSPVPHHTSARKGGRDKRKRKGSSEREVPAHNKKHKCAAQQGEGDRAERCAAAAAKCAGGSGEAAVARGDKVQVKAASADEPIRAKTSCAKASADVGSPASEGPKDDTICQDPPSFHNQEESKKSTGKSAEHPADVLEKADSSQEATNGKRADNLQVVEKQSKCISNSPAAEKGSHEVSHQGKVAPEGLLALTQTSKGVERHTLTNGFKVVKRQGSAGHKPQTSANHLRLAKSKTVKKLPPLPQMRHNLSKTWIPVKNKSHAPCTAKQQRQTAEAQDSILSQLFGRKLTNFKIPFKKEPVE</sequence>
<feature type="domain" description="C2H2-type" evidence="3">
    <location>
        <begin position="3320"/>
        <end position="3347"/>
    </location>
</feature>
<dbReference type="Proteomes" id="UP001318040">
    <property type="component" value="Chromosome 25"/>
</dbReference>
<feature type="region of interest" description="Disordered" evidence="2">
    <location>
        <begin position="2080"/>
        <end position="2180"/>
    </location>
</feature>
<dbReference type="PROSITE" id="PS50157">
    <property type="entry name" value="ZINC_FINGER_C2H2_2"/>
    <property type="match status" value="3"/>
</dbReference>
<feature type="domain" description="C2H2-type" evidence="3">
    <location>
        <begin position="3521"/>
        <end position="3548"/>
    </location>
</feature>
<feature type="compositionally biased region" description="Basic residues" evidence="2">
    <location>
        <begin position="1061"/>
        <end position="1077"/>
    </location>
</feature>
<feature type="compositionally biased region" description="Polar residues" evidence="2">
    <location>
        <begin position="1173"/>
        <end position="1185"/>
    </location>
</feature>
<organism evidence="4 5">
    <name type="scientific">Petromyzon marinus</name>
    <name type="common">Sea lamprey</name>
    <dbReference type="NCBI Taxonomy" id="7757"/>
    <lineage>
        <taxon>Eukaryota</taxon>
        <taxon>Metazoa</taxon>
        <taxon>Chordata</taxon>
        <taxon>Craniata</taxon>
        <taxon>Vertebrata</taxon>
        <taxon>Cyclostomata</taxon>
        <taxon>Hyperoartia</taxon>
        <taxon>Petromyzontiformes</taxon>
        <taxon>Petromyzontidae</taxon>
        <taxon>Petromyzon</taxon>
    </lineage>
</organism>
<feature type="compositionally biased region" description="Basic and acidic residues" evidence="2">
    <location>
        <begin position="2647"/>
        <end position="2662"/>
    </location>
</feature>
<feature type="compositionally biased region" description="Polar residues" evidence="2">
    <location>
        <begin position="2999"/>
        <end position="3008"/>
    </location>
</feature>
<dbReference type="KEGG" id="pmrn:116945889"/>
<feature type="domain" description="C2H2-type" evidence="3">
    <location>
        <begin position="3549"/>
        <end position="3577"/>
    </location>
</feature>
<feature type="region of interest" description="Disordered" evidence="2">
    <location>
        <begin position="1893"/>
        <end position="1920"/>
    </location>
</feature>
<feature type="compositionally biased region" description="Basic and acidic residues" evidence="2">
    <location>
        <begin position="1230"/>
        <end position="1239"/>
    </location>
</feature>
<feature type="compositionally biased region" description="Polar residues" evidence="2">
    <location>
        <begin position="2165"/>
        <end position="2180"/>
    </location>
</feature>
<feature type="region of interest" description="Disordered" evidence="2">
    <location>
        <begin position="952"/>
        <end position="994"/>
    </location>
</feature>
<feature type="compositionally biased region" description="Basic and acidic residues" evidence="2">
    <location>
        <begin position="3770"/>
        <end position="3805"/>
    </location>
</feature>
<feature type="compositionally biased region" description="Basic residues" evidence="2">
    <location>
        <begin position="119"/>
        <end position="133"/>
    </location>
</feature>
<feature type="region of interest" description="Disordered" evidence="2">
    <location>
        <begin position="2830"/>
        <end position="2855"/>
    </location>
</feature>
<dbReference type="PANTHER" id="PTHR21465">
    <property type="entry name" value="ZINC FINGER PROTEIN 469"/>
    <property type="match status" value="1"/>
</dbReference>
<feature type="region of interest" description="Disordered" evidence="2">
    <location>
        <begin position="106"/>
        <end position="183"/>
    </location>
</feature>
<evidence type="ECO:0000313" key="4">
    <source>
        <dbReference type="Proteomes" id="UP001318040"/>
    </source>
</evidence>
<feature type="region of interest" description="Disordered" evidence="2">
    <location>
        <begin position="3647"/>
        <end position="3695"/>
    </location>
</feature>
<feature type="region of interest" description="Disordered" evidence="2">
    <location>
        <begin position="1440"/>
        <end position="1489"/>
    </location>
</feature>
<keyword evidence="4" id="KW-1185">Reference proteome</keyword>
<feature type="compositionally biased region" description="Basic and acidic residues" evidence="2">
    <location>
        <begin position="3478"/>
        <end position="3487"/>
    </location>
</feature>
<evidence type="ECO:0000256" key="1">
    <source>
        <dbReference type="PROSITE-ProRule" id="PRU00042"/>
    </source>
</evidence>
<feature type="compositionally biased region" description="Basic and acidic residues" evidence="2">
    <location>
        <begin position="2905"/>
        <end position="2915"/>
    </location>
</feature>
<feature type="compositionally biased region" description="Basic and acidic residues" evidence="2">
    <location>
        <begin position="1187"/>
        <end position="1204"/>
    </location>
</feature>
<feature type="region of interest" description="Disordered" evidence="2">
    <location>
        <begin position="1589"/>
        <end position="1610"/>
    </location>
</feature>
<feature type="compositionally biased region" description="Polar residues" evidence="2">
    <location>
        <begin position="1953"/>
        <end position="1963"/>
    </location>
</feature>
<feature type="compositionally biased region" description="Polar residues" evidence="2">
    <location>
        <begin position="1440"/>
        <end position="1450"/>
    </location>
</feature>